<dbReference type="RefSeq" id="WP_188693529.1">
    <property type="nucleotide sequence ID" value="NZ_BMIR01000009.1"/>
</dbReference>
<dbReference type="GO" id="GO:0046872">
    <property type="term" value="F:metal ion binding"/>
    <property type="evidence" value="ECO:0007669"/>
    <property type="project" value="UniProtKB-KW"/>
</dbReference>
<dbReference type="GO" id="GO:0004326">
    <property type="term" value="F:tetrahydrofolylpolyglutamate synthase activity"/>
    <property type="evidence" value="ECO:0007669"/>
    <property type="project" value="UniProtKB-EC"/>
</dbReference>
<evidence type="ECO:0000256" key="3">
    <source>
        <dbReference type="ARBA" id="ARBA00005150"/>
    </source>
</evidence>
<dbReference type="PROSITE" id="PS01012">
    <property type="entry name" value="FOLYLPOLYGLU_SYNT_2"/>
    <property type="match status" value="1"/>
</dbReference>
<dbReference type="SUPFAM" id="SSF53244">
    <property type="entry name" value="MurD-like peptide ligases, peptide-binding domain"/>
    <property type="match status" value="1"/>
</dbReference>
<comment type="similarity">
    <text evidence="4 18">Belongs to the folylpolyglutamate synthase family.</text>
</comment>
<evidence type="ECO:0000256" key="5">
    <source>
        <dbReference type="ARBA" id="ARBA00011245"/>
    </source>
</evidence>
<keyword evidence="9 18" id="KW-0436">Ligase</keyword>
<evidence type="ECO:0000256" key="10">
    <source>
        <dbReference type="ARBA" id="ARBA00022723"/>
    </source>
</evidence>
<dbReference type="Gene3D" id="3.40.1190.10">
    <property type="entry name" value="Mur-like, catalytic domain"/>
    <property type="match status" value="1"/>
</dbReference>
<sequence>MFSDVSEVKKWLEQWLTFGIKLGLERMEWMLEQLDHPEHRMRTVHIGGTNGKGSTLSYLSHILREAGYEVGAFTSPALYQFNDRITKDGLPISDTELIEAAQQVKPVAEGLEATDLGAPTEFEVITMIALVYFAKINPCDIVLFEVGLGGRHDSTNVIKPLLTILTNVGHDHMKQLGPTLEAIAFEKAGIIKPGVPLITAADGNAFEVFKEIAEENHAKVYQLGQAFKIQATEESQTFTEIFDIKTPFHAYPALKLNMIGQHQIKNAALAVMAADYLQVFYSFYIEEAAIRRGLEKMRWPGRFERLSDKPLILVDGAHNLEGMQALVRTMEQHFPEKKITTLFATLKDKDNAGLLRELSKISDRLILTGFKFERALNPQNVLPLVPKAIKAQVVSRWQEALEQLVEEMNGQDELLLITGSLYFVSQVRVYYKQNQSLEKR</sequence>
<dbReference type="SUPFAM" id="SSF53623">
    <property type="entry name" value="MurD-like peptide ligases, catalytic domain"/>
    <property type="match status" value="1"/>
</dbReference>
<reference evidence="21" key="1">
    <citation type="journal article" date="2014" name="Int. J. Syst. Evol. Microbiol.">
        <title>Complete genome sequence of Corynebacterium casei LMG S-19264T (=DSM 44701T), isolated from a smear-ripened cheese.</title>
        <authorList>
            <consortium name="US DOE Joint Genome Institute (JGI-PGF)"/>
            <person name="Walter F."/>
            <person name="Albersmeier A."/>
            <person name="Kalinowski J."/>
            <person name="Ruckert C."/>
        </authorList>
    </citation>
    <scope>NUCLEOTIDE SEQUENCE</scope>
    <source>
        <strain evidence="21">CGMCC 1.15371</strain>
    </source>
</reference>
<dbReference type="Pfam" id="PF08245">
    <property type="entry name" value="Mur_ligase_M"/>
    <property type="match status" value="1"/>
</dbReference>
<dbReference type="FunFam" id="3.40.1190.10:FF:000004">
    <property type="entry name" value="Dihydrofolate synthase/folylpolyglutamate synthase"/>
    <property type="match status" value="1"/>
</dbReference>
<dbReference type="Pfam" id="PF02875">
    <property type="entry name" value="Mur_ligase_C"/>
    <property type="match status" value="1"/>
</dbReference>
<evidence type="ECO:0000313" key="22">
    <source>
        <dbReference type="Proteomes" id="UP000628775"/>
    </source>
</evidence>
<evidence type="ECO:0000256" key="11">
    <source>
        <dbReference type="ARBA" id="ARBA00022741"/>
    </source>
</evidence>
<comment type="pathway">
    <text evidence="2">Cofactor biosynthesis; tetrahydrofolate biosynthesis; 7,8-dihydrofolate from 2-amino-4-hydroxy-6-hydroxymethyl-7,8-dihydropteridine diphosphate and 4-aminobenzoate: step 2/2.</text>
</comment>
<keyword evidence="22" id="KW-1185">Reference proteome</keyword>
<name>A0A8J3DUC2_9BACL</name>
<keyword evidence="14" id="KW-0289">Folate biosynthesis</keyword>
<dbReference type="PANTHER" id="PTHR11136">
    <property type="entry name" value="FOLYLPOLYGLUTAMATE SYNTHASE-RELATED"/>
    <property type="match status" value="1"/>
</dbReference>
<dbReference type="InterPro" id="IPR018109">
    <property type="entry name" value="Folylpolyglutamate_synth_CS"/>
</dbReference>
<evidence type="ECO:0000256" key="17">
    <source>
        <dbReference type="ARBA" id="ARBA00049161"/>
    </source>
</evidence>
<comment type="subunit">
    <text evidence="5">Monomer.</text>
</comment>
<comment type="pathway">
    <text evidence="3">Cofactor biosynthesis; tetrahydrofolylpolyglutamate biosynthesis.</text>
</comment>
<evidence type="ECO:0000259" key="20">
    <source>
        <dbReference type="Pfam" id="PF08245"/>
    </source>
</evidence>
<dbReference type="GO" id="GO:0005737">
    <property type="term" value="C:cytoplasm"/>
    <property type="evidence" value="ECO:0007669"/>
    <property type="project" value="TreeGrafter"/>
</dbReference>
<evidence type="ECO:0000256" key="4">
    <source>
        <dbReference type="ARBA" id="ARBA00008276"/>
    </source>
</evidence>
<dbReference type="EMBL" id="BMIR01000009">
    <property type="protein sequence ID" value="GGE42641.1"/>
    <property type="molecule type" value="Genomic_DNA"/>
</dbReference>
<evidence type="ECO:0000256" key="1">
    <source>
        <dbReference type="ARBA" id="ARBA00001946"/>
    </source>
</evidence>
<dbReference type="InterPro" id="IPR004101">
    <property type="entry name" value="Mur_ligase_C"/>
</dbReference>
<organism evidence="21 22">
    <name type="scientific">Pullulanibacillus camelliae</name>
    <dbReference type="NCBI Taxonomy" id="1707096"/>
    <lineage>
        <taxon>Bacteria</taxon>
        <taxon>Bacillati</taxon>
        <taxon>Bacillota</taxon>
        <taxon>Bacilli</taxon>
        <taxon>Bacillales</taxon>
        <taxon>Sporolactobacillaceae</taxon>
        <taxon>Pullulanibacillus</taxon>
    </lineage>
</organism>
<keyword evidence="10" id="KW-0479">Metal-binding</keyword>
<evidence type="ECO:0000256" key="14">
    <source>
        <dbReference type="ARBA" id="ARBA00022909"/>
    </source>
</evidence>
<dbReference type="Gene3D" id="3.90.190.20">
    <property type="entry name" value="Mur ligase, C-terminal domain"/>
    <property type="match status" value="1"/>
</dbReference>
<keyword evidence="12 18" id="KW-0067">ATP-binding</keyword>
<dbReference type="GO" id="GO:0008841">
    <property type="term" value="F:dihydrofolate synthase activity"/>
    <property type="evidence" value="ECO:0007669"/>
    <property type="project" value="UniProtKB-EC"/>
</dbReference>
<comment type="cofactor">
    <cofactor evidence="1">
        <name>Mg(2+)</name>
        <dbReference type="ChEBI" id="CHEBI:18420"/>
    </cofactor>
</comment>
<comment type="catalytic activity">
    <reaction evidence="16">
        <text>(6S)-5,6,7,8-tetrahydrofolyl-(gamma-L-Glu)(n) + L-glutamate + ATP = (6S)-5,6,7,8-tetrahydrofolyl-(gamma-L-Glu)(n+1) + ADP + phosphate + H(+)</text>
        <dbReference type="Rhea" id="RHEA:10580"/>
        <dbReference type="Rhea" id="RHEA-COMP:14738"/>
        <dbReference type="Rhea" id="RHEA-COMP:14740"/>
        <dbReference type="ChEBI" id="CHEBI:15378"/>
        <dbReference type="ChEBI" id="CHEBI:29985"/>
        <dbReference type="ChEBI" id="CHEBI:30616"/>
        <dbReference type="ChEBI" id="CHEBI:43474"/>
        <dbReference type="ChEBI" id="CHEBI:141005"/>
        <dbReference type="ChEBI" id="CHEBI:456216"/>
        <dbReference type="EC" id="6.3.2.17"/>
    </reaction>
</comment>
<proteinExistence type="inferred from homology"/>
<evidence type="ECO:0000256" key="18">
    <source>
        <dbReference type="PIRNR" id="PIRNR001563"/>
    </source>
</evidence>
<dbReference type="PIRSF" id="PIRSF001563">
    <property type="entry name" value="Folylpolyglu_synth"/>
    <property type="match status" value="1"/>
</dbReference>
<keyword evidence="13" id="KW-0460">Magnesium</keyword>
<gene>
    <name evidence="21" type="primary">folC</name>
    <name evidence="21" type="ORF">GCM10011391_21790</name>
</gene>
<dbReference type="GO" id="GO:0005524">
    <property type="term" value="F:ATP binding"/>
    <property type="evidence" value="ECO:0007669"/>
    <property type="project" value="UniProtKB-KW"/>
</dbReference>
<evidence type="ECO:0000256" key="9">
    <source>
        <dbReference type="ARBA" id="ARBA00022598"/>
    </source>
</evidence>
<evidence type="ECO:0000256" key="2">
    <source>
        <dbReference type="ARBA" id="ARBA00004799"/>
    </source>
</evidence>
<accession>A0A8J3DUC2</accession>
<evidence type="ECO:0000256" key="15">
    <source>
        <dbReference type="ARBA" id="ARBA00030592"/>
    </source>
</evidence>
<dbReference type="EC" id="6.3.2.12" evidence="6"/>
<reference evidence="21" key="2">
    <citation type="submission" date="2020-09" db="EMBL/GenBank/DDBJ databases">
        <authorList>
            <person name="Sun Q."/>
            <person name="Zhou Y."/>
        </authorList>
    </citation>
    <scope>NUCLEOTIDE SEQUENCE</scope>
    <source>
        <strain evidence="21">CGMCC 1.15371</strain>
    </source>
</reference>
<evidence type="ECO:0000259" key="19">
    <source>
        <dbReference type="Pfam" id="PF02875"/>
    </source>
</evidence>
<evidence type="ECO:0000256" key="7">
    <source>
        <dbReference type="ARBA" id="ARBA00013025"/>
    </source>
</evidence>
<keyword evidence="11 18" id="KW-0547">Nucleotide-binding</keyword>
<evidence type="ECO:0000256" key="12">
    <source>
        <dbReference type="ARBA" id="ARBA00022840"/>
    </source>
</evidence>
<dbReference type="GO" id="GO:0046656">
    <property type="term" value="P:folic acid biosynthetic process"/>
    <property type="evidence" value="ECO:0007669"/>
    <property type="project" value="UniProtKB-KW"/>
</dbReference>
<evidence type="ECO:0000256" key="6">
    <source>
        <dbReference type="ARBA" id="ARBA00013023"/>
    </source>
</evidence>
<dbReference type="AlphaFoldDB" id="A0A8J3DUC2"/>
<evidence type="ECO:0000313" key="21">
    <source>
        <dbReference type="EMBL" id="GGE42641.1"/>
    </source>
</evidence>
<dbReference type="InterPro" id="IPR013221">
    <property type="entry name" value="Mur_ligase_cen"/>
</dbReference>
<comment type="catalytic activity">
    <reaction evidence="17">
        <text>7,8-dihydropteroate + L-glutamate + ATP = 7,8-dihydrofolate + ADP + phosphate + H(+)</text>
        <dbReference type="Rhea" id="RHEA:23584"/>
        <dbReference type="ChEBI" id="CHEBI:15378"/>
        <dbReference type="ChEBI" id="CHEBI:17839"/>
        <dbReference type="ChEBI" id="CHEBI:29985"/>
        <dbReference type="ChEBI" id="CHEBI:30616"/>
        <dbReference type="ChEBI" id="CHEBI:43474"/>
        <dbReference type="ChEBI" id="CHEBI:57451"/>
        <dbReference type="ChEBI" id="CHEBI:456216"/>
        <dbReference type="EC" id="6.3.2.12"/>
    </reaction>
</comment>
<dbReference type="PROSITE" id="PS01011">
    <property type="entry name" value="FOLYLPOLYGLU_SYNT_1"/>
    <property type="match status" value="1"/>
</dbReference>
<dbReference type="NCBIfam" id="TIGR01499">
    <property type="entry name" value="folC"/>
    <property type="match status" value="1"/>
</dbReference>
<protein>
    <recommendedName>
        <fullName evidence="8">Dihydrofolate synthase/folylpolyglutamate synthase</fullName>
        <ecNumber evidence="6">6.3.2.12</ecNumber>
        <ecNumber evidence="7">6.3.2.17</ecNumber>
    </recommendedName>
    <alternativeName>
        <fullName evidence="15">Tetrahydrofolylpolyglutamate synthase</fullName>
    </alternativeName>
</protein>
<feature type="domain" description="Mur ligase C-terminal" evidence="19">
    <location>
        <begin position="301"/>
        <end position="420"/>
    </location>
</feature>
<dbReference type="EC" id="6.3.2.17" evidence="7"/>
<feature type="domain" description="Mur ligase central" evidence="20">
    <location>
        <begin position="46"/>
        <end position="274"/>
    </location>
</feature>
<dbReference type="InterPro" id="IPR036615">
    <property type="entry name" value="Mur_ligase_C_dom_sf"/>
</dbReference>
<evidence type="ECO:0000256" key="16">
    <source>
        <dbReference type="ARBA" id="ARBA00047493"/>
    </source>
</evidence>
<dbReference type="InterPro" id="IPR001645">
    <property type="entry name" value="Folylpolyglutamate_synth"/>
</dbReference>
<comment type="caution">
    <text evidence="21">The sequence shown here is derived from an EMBL/GenBank/DDBJ whole genome shotgun (WGS) entry which is preliminary data.</text>
</comment>
<dbReference type="PANTHER" id="PTHR11136:SF0">
    <property type="entry name" value="DIHYDROFOLATE SYNTHETASE-RELATED"/>
    <property type="match status" value="1"/>
</dbReference>
<evidence type="ECO:0000256" key="13">
    <source>
        <dbReference type="ARBA" id="ARBA00022842"/>
    </source>
</evidence>
<dbReference type="InterPro" id="IPR036565">
    <property type="entry name" value="Mur-like_cat_sf"/>
</dbReference>
<dbReference type="Proteomes" id="UP000628775">
    <property type="component" value="Unassembled WGS sequence"/>
</dbReference>
<evidence type="ECO:0000256" key="8">
    <source>
        <dbReference type="ARBA" id="ARBA00019357"/>
    </source>
</evidence>